<evidence type="ECO:0000256" key="7">
    <source>
        <dbReference type="ARBA" id="ARBA00023295"/>
    </source>
</evidence>
<dbReference type="Gene3D" id="2.60.390.10">
    <property type="entry name" value="Beta-galactosidase, domain 3"/>
    <property type="match status" value="1"/>
</dbReference>
<evidence type="ECO:0000259" key="10">
    <source>
        <dbReference type="SMART" id="SM01029"/>
    </source>
</evidence>
<dbReference type="SMART" id="SM01029">
    <property type="entry name" value="BetaGal_dom2"/>
    <property type="match status" value="1"/>
</dbReference>
<dbReference type="AlphaFoldDB" id="A0A8A3P4S0"/>
<dbReference type="Gene3D" id="3.20.20.80">
    <property type="entry name" value="Glycosidases"/>
    <property type="match status" value="1"/>
</dbReference>
<evidence type="ECO:0000313" key="11">
    <source>
        <dbReference type="EMBL" id="QSZ31820.1"/>
    </source>
</evidence>
<dbReference type="InterPro" id="IPR037110">
    <property type="entry name" value="Betagal_dom2_sf"/>
</dbReference>
<evidence type="ECO:0000256" key="9">
    <source>
        <dbReference type="SAM" id="SignalP"/>
    </source>
</evidence>
<dbReference type="SUPFAM" id="SSF51445">
    <property type="entry name" value="(Trans)glycosidases"/>
    <property type="match status" value="1"/>
</dbReference>
<dbReference type="GO" id="GO:0005975">
    <property type="term" value="P:carbohydrate metabolic process"/>
    <property type="evidence" value="ECO:0007669"/>
    <property type="project" value="InterPro"/>
</dbReference>
<dbReference type="Gene3D" id="2.60.120.260">
    <property type="entry name" value="Galactose-binding domain-like"/>
    <property type="match status" value="2"/>
</dbReference>
<evidence type="ECO:0000256" key="4">
    <source>
        <dbReference type="ARBA" id="ARBA00022729"/>
    </source>
</evidence>
<dbReference type="EC" id="3.2.1.23" evidence="3"/>
<dbReference type="Gene3D" id="2.102.20.10">
    <property type="entry name" value="Beta-galactosidase, domain 2"/>
    <property type="match status" value="1"/>
</dbReference>
<keyword evidence="7" id="KW-0326">Glycosidase</keyword>
<dbReference type="InterPro" id="IPR025972">
    <property type="entry name" value="BetaGal_dom3"/>
</dbReference>
<proteinExistence type="inferred from homology"/>
<sequence length="983" mass="107649">MRVLYILTTLCLSLWGGAATNDGLTDVVEWDPFSLIVNGERVFIFSAEFHYQRMPVPELWLDIFQKFRANGFNTISVYFFWSYHEASKGSFDFETSGKNVQRVLDYAKEAGLWVIARAGPYCNAETNAGGFALWGSDGSIGTLRTSNAAYYQSWLPWIRAIGAIIAKNQITNGGPIILNQVENELQETSHSATNTLVLYMEQIEAAFRDAGIVVPLSHNEKGQRSISWSTDYKNVGGAVNIYGLDSYPGGLSCTNPGTGFSVVRNYYQWFSNYSYTQPSYFPEFESGTFSPWGGSFYDNCQSELDPAFPDVYYKNNIGQRTTLLSLYMAWGGTNWGHSAAPVVYTSYDYAAPLRETRQIRDKLSQTKLIGLFTRVSTDLLKTNMIGNGTGYSVSSTGIWSWVLRNPDTQAGFTTVQQAVSSSKSSVAFDVYLNTTLGAVTASNVILNGRQSKIIVTDYKFGNHTLLFASSDILTYGTFDVDVLVLYLQEGQTGQFAFKTTSKLTYGVYGNSVFTSNYTSTSQTFTYTQGHGQTVVKFSDGALVYLLDQPSAWRFWAPPTTLNPQVKPDEQIFVVGPYLVRNASLSSGAVHISGDNDKKTTIEVYSGSLLTDAIVWNGVKLLTTKAEYGSYVAQIPGTEDRNISLPSLSNWESANSLPEKEVSYDDSKWTVCNKTSTPSPIAPLTLPVLFSSDYGYYTGPKVYRGYFDGLNYTSINITCSGGLAFGWNAWLNGVLIGGNTGIATATTTYAVLSLVNHNSIIKPNGNLVTVVVDYHGHDETSTAKGAENPRGILGAFLLPKPPSSTGFKLWKIQGNAGGSANIDPVRGPMNEGGFYGERLGWHLPSSPSLPSSSTPLVGLNTSGISFYTTTFDLSLDPDLDVPLGIKFSAPAGTIARVMFWINGYQYGKYVPHIGPQTVFPIPPGIINNRGRNKLALSLWAMTDEGAKLNGVELVSYGAYASGFGFDRDWSYLQPGWDSGRLEYA</sequence>
<keyword evidence="12" id="KW-1185">Reference proteome</keyword>
<dbReference type="PRINTS" id="PR00742">
    <property type="entry name" value="GLHYDRLASE35"/>
</dbReference>
<accession>A0A8A3P4S0</accession>
<dbReference type="Pfam" id="PF13363">
    <property type="entry name" value="BetaGal_dom3"/>
    <property type="match status" value="1"/>
</dbReference>
<keyword evidence="6" id="KW-0325">Glycoprotein</keyword>
<dbReference type="GO" id="GO:0004565">
    <property type="term" value="F:beta-galactosidase activity"/>
    <property type="evidence" value="ECO:0007669"/>
    <property type="project" value="UniProtKB-EC"/>
</dbReference>
<protein>
    <recommendedName>
        <fullName evidence="3">beta-galactosidase</fullName>
        <ecNumber evidence="3">3.2.1.23</ecNumber>
    </recommendedName>
</protein>
<name>A0A8A3P4S0_9HELO</name>
<comment type="catalytic activity">
    <reaction evidence="1">
        <text>Hydrolysis of terminal non-reducing beta-D-galactose residues in beta-D-galactosides.</text>
        <dbReference type="EC" id="3.2.1.23"/>
    </reaction>
</comment>
<dbReference type="EMBL" id="CP063406">
    <property type="protein sequence ID" value="QSZ31820.1"/>
    <property type="molecule type" value="Genomic_DNA"/>
</dbReference>
<evidence type="ECO:0000256" key="6">
    <source>
        <dbReference type="ARBA" id="ARBA00023180"/>
    </source>
</evidence>
<dbReference type="InterPro" id="IPR018954">
    <property type="entry name" value="Betagal_dom2"/>
</dbReference>
<dbReference type="InterPro" id="IPR001944">
    <property type="entry name" value="Glycoside_Hdrlase_35"/>
</dbReference>
<evidence type="ECO:0000313" key="12">
    <source>
        <dbReference type="Proteomes" id="UP000672032"/>
    </source>
</evidence>
<dbReference type="InterPro" id="IPR036833">
    <property type="entry name" value="BetaGal_dom3_sf"/>
</dbReference>
<evidence type="ECO:0000256" key="5">
    <source>
        <dbReference type="ARBA" id="ARBA00022801"/>
    </source>
</evidence>
<dbReference type="OrthoDB" id="1657402at2759"/>
<dbReference type="SUPFAM" id="SSF51011">
    <property type="entry name" value="Glycosyl hydrolase domain"/>
    <property type="match status" value="1"/>
</dbReference>
<reference evidence="11" key="1">
    <citation type="submission" date="2020-10" db="EMBL/GenBank/DDBJ databases">
        <title>Genome Sequence of Monilinia vaccinii-corymbosi Sheds Light on Mummy Berry Disease Infection of Blueberry and Mating Type.</title>
        <authorList>
            <person name="Yow A.G."/>
            <person name="Zhang Y."/>
            <person name="Bansal K."/>
            <person name="Eacker S.M."/>
            <person name="Sullivan S."/>
            <person name="Liachko I."/>
            <person name="Cubeta M.A."/>
            <person name="Rollins J.A."/>
            <person name="Ashrafi H."/>
        </authorList>
    </citation>
    <scope>NUCLEOTIDE SEQUENCE</scope>
    <source>
        <strain evidence="11">RL-1</strain>
    </source>
</reference>
<keyword evidence="4 9" id="KW-0732">Signal</keyword>
<dbReference type="Proteomes" id="UP000672032">
    <property type="component" value="Chromosome 2"/>
</dbReference>
<feature type="signal peptide" evidence="9">
    <location>
        <begin position="1"/>
        <end position="19"/>
    </location>
</feature>
<dbReference type="PANTHER" id="PTHR23421">
    <property type="entry name" value="BETA-GALACTOSIDASE RELATED"/>
    <property type="match status" value="1"/>
</dbReference>
<evidence type="ECO:0000256" key="1">
    <source>
        <dbReference type="ARBA" id="ARBA00001412"/>
    </source>
</evidence>
<dbReference type="SUPFAM" id="SSF117100">
    <property type="entry name" value="Beta-galactosidase LacA, domain 3"/>
    <property type="match status" value="1"/>
</dbReference>
<feature type="domain" description="Beta-galactosidase" evidence="10">
    <location>
        <begin position="378"/>
        <end position="554"/>
    </location>
</feature>
<evidence type="ECO:0000256" key="8">
    <source>
        <dbReference type="RuleBase" id="RU003679"/>
    </source>
</evidence>
<evidence type="ECO:0000256" key="2">
    <source>
        <dbReference type="ARBA" id="ARBA00009809"/>
    </source>
</evidence>
<dbReference type="Pfam" id="PF01301">
    <property type="entry name" value="Glyco_hydro_35"/>
    <property type="match status" value="1"/>
</dbReference>
<evidence type="ECO:0000256" key="3">
    <source>
        <dbReference type="ARBA" id="ARBA00012756"/>
    </source>
</evidence>
<dbReference type="Pfam" id="PF10435">
    <property type="entry name" value="BetaGal_dom2"/>
    <property type="match status" value="1"/>
</dbReference>
<dbReference type="SUPFAM" id="SSF49785">
    <property type="entry name" value="Galactose-binding domain-like"/>
    <property type="match status" value="2"/>
</dbReference>
<dbReference type="InterPro" id="IPR017853">
    <property type="entry name" value="GH"/>
</dbReference>
<organism evidence="11 12">
    <name type="scientific">Monilinia vaccinii-corymbosi</name>
    <dbReference type="NCBI Taxonomy" id="61207"/>
    <lineage>
        <taxon>Eukaryota</taxon>
        <taxon>Fungi</taxon>
        <taxon>Dikarya</taxon>
        <taxon>Ascomycota</taxon>
        <taxon>Pezizomycotina</taxon>
        <taxon>Leotiomycetes</taxon>
        <taxon>Helotiales</taxon>
        <taxon>Sclerotiniaceae</taxon>
        <taxon>Monilinia</taxon>
    </lineage>
</organism>
<dbReference type="InterPro" id="IPR008979">
    <property type="entry name" value="Galactose-bd-like_sf"/>
</dbReference>
<dbReference type="Pfam" id="PF13364">
    <property type="entry name" value="BetaGal_ABD2"/>
    <property type="match status" value="2"/>
</dbReference>
<dbReference type="FunFam" id="3.20.20.80:FF:000040">
    <property type="entry name" value="Beta-galactosidase A"/>
    <property type="match status" value="1"/>
</dbReference>
<dbReference type="InterPro" id="IPR031330">
    <property type="entry name" value="Gly_Hdrlase_35_cat"/>
</dbReference>
<keyword evidence="5" id="KW-0378">Hydrolase</keyword>
<comment type="similarity">
    <text evidence="2 8">Belongs to the glycosyl hydrolase 35 family.</text>
</comment>
<feature type="chain" id="PRO_5032324829" description="beta-galactosidase" evidence="9">
    <location>
        <begin position="20"/>
        <end position="983"/>
    </location>
</feature>
<dbReference type="InterPro" id="IPR025300">
    <property type="entry name" value="BetaGal_jelly_roll_dom"/>
</dbReference>
<gene>
    <name evidence="11" type="ORF">DSL72_001389</name>
</gene>